<dbReference type="PANTHER" id="PTHR14281">
    <property type="entry name" value="KINETOCHORE PROTEIN SPC25-RELATED"/>
    <property type="match status" value="1"/>
</dbReference>
<dbReference type="CDD" id="cd23784">
    <property type="entry name" value="RWD_Spc25"/>
    <property type="match status" value="1"/>
</dbReference>
<evidence type="ECO:0000256" key="6">
    <source>
        <dbReference type="ARBA" id="ARBA00023054"/>
    </source>
</evidence>
<dbReference type="OrthoDB" id="6353017at2759"/>
<name>A0A445B9R7_ARAHY</name>
<keyword evidence="4 9" id="KW-0132">Cell division</keyword>
<dbReference type="Pfam" id="PF08234">
    <property type="entry name" value="Spindle_Spc25"/>
    <property type="match status" value="1"/>
</dbReference>
<keyword evidence="5 9" id="KW-0498">Mitosis</keyword>
<keyword evidence="14" id="KW-1185">Reference proteome</keyword>
<evidence type="ECO:0000256" key="4">
    <source>
        <dbReference type="ARBA" id="ARBA00022618"/>
    </source>
</evidence>
<dbReference type="PANTHER" id="PTHR14281:SF0">
    <property type="entry name" value="KINETOCHORE PROTEIN SPC25"/>
    <property type="match status" value="1"/>
</dbReference>
<dbReference type="GO" id="GO:0031262">
    <property type="term" value="C:Ndc80 complex"/>
    <property type="evidence" value="ECO:0007669"/>
    <property type="project" value="InterPro"/>
</dbReference>
<gene>
    <name evidence="13" type="ORF">Ahy_A10g050568</name>
</gene>
<evidence type="ECO:0000256" key="3">
    <source>
        <dbReference type="ARBA" id="ARBA00022454"/>
    </source>
</evidence>
<dbReference type="EMBL" id="SDMP01000010">
    <property type="protein sequence ID" value="RYR35420.1"/>
    <property type="molecule type" value="Genomic_DNA"/>
</dbReference>
<evidence type="ECO:0000256" key="5">
    <source>
        <dbReference type="ARBA" id="ARBA00022776"/>
    </source>
</evidence>
<organism evidence="13 14">
    <name type="scientific">Arachis hypogaea</name>
    <name type="common">Peanut</name>
    <dbReference type="NCBI Taxonomy" id="3818"/>
    <lineage>
        <taxon>Eukaryota</taxon>
        <taxon>Viridiplantae</taxon>
        <taxon>Streptophyta</taxon>
        <taxon>Embryophyta</taxon>
        <taxon>Tracheophyta</taxon>
        <taxon>Spermatophyta</taxon>
        <taxon>Magnoliopsida</taxon>
        <taxon>eudicotyledons</taxon>
        <taxon>Gunneridae</taxon>
        <taxon>Pentapetalae</taxon>
        <taxon>rosids</taxon>
        <taxon>fabids</taxon>
        <taxon>Fabales</taxon>
        <taxon>Fabaceae</taxon>
        <taxon>Papilionoideae</taxon>
        <taxon>50 kb inversion clade</taxon>
        <taxon>dalbergioids sensu lato</taxon>
        <taxon>Dalbergieae</taxon>
        <taxon>Pterocarpus clade</taxon>
        <taxon>Arachis</taxon>
    </lineage>
</organism>
<comment type="subunit">
    <text evidence="9">Component of the NDC80 complex.</text>
</comment>
<comment type="subcellular location">
    <subcellularLocation>
        <location evidence="1">Chromosome</location>
        <location evidence="1">Centromere</location>
    </subcellularLocation>
    <subcellularLocation>
        <location evidence="9">Nucleus</location>
    </subcellularLocation>
    <subcellularLocation>
        <location evidence="9">Chromosome</location>
        <location evidence="9">Centromere</location>
        <location evidence="9">Kinetochore</location>
    </subcellularLocation>
</comment>
<evidence type="ECO:0000259" key="12">
    <source>
        <dbReference type="Pfam" id="PF08234"/>
    </source>
</evidence>
<evidence type="ECO:0000313" key="13">
    <source>
        <dbReference type="EMBL" id="RYR35420.1"/>
    </source>
</evidence>
<dbReference type="FunFam" id="3.30.457.50:FF:000001">
    <property type="entry name" value="Probable kinetochore protein spc25"/>
    <property type="match status" value="1"/>
</dbReference>
<evidence type="ECO:0000256" key="2">
    <source>
        <dbReference type="ARBA" id="ARBA00006379"/>
    </source>
</evidence>
<keyword evidence="6 10" id="KW-0175">Coiled coil</keyword>
<feature type="domain" description="Chromosome segregation protein Spc25 C-terminal" evidence="12">
    <location>
        <begin position="151"/>
        <end position="219"/>
    </location>
</feature>
<evidence type="ECO:0000256" key="9">
    <source>
        <dbReference type="RuleBase" id="RU367150"/>
    </source>
</evidence>
<keyword evidence="9" id="KW-0995">Kinetochore</keyword>
<dbReference type="STRING" id="3818.A0A445B9R7"/>
<evidence type="ECO:0000256" key="7">
    <source>
        <dbReference type="ARBA" id="ARBA00023306"/>
    </source>
</evidence>
<feature type="compositionally biased region" description="Polar residues" evidence="11">
    <location>
        <begin position="281"/>
        <end position="297"/>
    </location>
</feature>
<keyword evidence="8 9" id="KW-0137">Centromere</keyword>
<evidence type="ECO:0000256" key="1">
    <source>
        <dbReference type="ARBA" id="ARBA00004584"/>
    </source>
</evidence>
<dbReference type="GO" id="GO:0005634">
    <property type="term" value="C:nucleus"/>
    <property type="evidence" value="ECO:0007669"/>
    <property type="project" value="UniProtKB-SubCell"/>
</dbReference>
<comment type="caution">
    <text evidence="13">The sequence shown here is derived from an EMBL/GenBank/DDBJ whole genome shotgun (WGS) entry which is preliminary data.</text>
</comment>
<keyword evidence="3 9" id="KW-0158">Chromosome</keyword>
<dbReference type="GO" id="GO:0051301">
    <property type="term" value="P:cell division"/>
    <property type="evidence" value="ECO:0007669"/>
    <property type="project" value="UniProtKB-UniRule"/>
</dbReference>
<feature type="coiled-coil region" evidence="10">
    <location>
        <begin position="41"/>
        <end position="103"/>
    </location>
</feature>
<accession>A0A445B9R7</accession>
<sequence>MELSVSSICDSEIPLQLRKIDDLVASSSKSLQSLKSTAHETAQLQGKLEEAKGKVREAEDDLVKAIAVKTRKEAKRMALLDAIASAKARVEGLKASIEQQQTKKQEFAEFLAQQSLALAASEGRTNERIEHDETQEAISWYNRVLGFHVEGGHGVKFTFKNINMNNPNEEYSFTIRHENNTYTLLSCEPSLENTEDLIHELNKTNGLFKFARVMRKKFQEAVIQGGFVQTTVEHEESMLMSASAPVLSMSSARSDTTAEGINDHVEPVKVNSNINKQHIQRRVNSGILSPGSASSIRRSPRLKAMR</sequence>
<evidence type="ECO:0000256" key="11">
    <source>
        <dbReference type="SAM" id="MobiDB-lite"/>
    </source>
</evidence>
<evidence type="ECO:0000256" key="10">
    <source>
        <dbReference type="SAM" id="Coils"/>
    </source>
</evidence>
<keyword evidence="7 9" id="KW-0131">Cell cycle</keyword>
<comment type="function">
    <text evidence="9">Acts as a component of the essential kinetochore-associated NDC80 complex, which is required for chromosome segregation and spindle checkpoint activity.</text>
</comment>
<dbReference type="InterPro" id="IPR045143">
    <property type="entry name" value="Spc25"/>
</dbReference>
<dbReference type="AlphaFoldDB" id="A0A445B9R7"/>
<reference evidence="13 14" key="1">
    <citation type="submission" date="2019-01" db="EMBL/GenBank/DDBJ databases">
        <title>Sequencing of cultivated peanut Arachis hypogaea provides insights into genome evolution and oil improvement.</title>
        <authorList>
            <person name="Chen X."/>
        </authorList>
    </citation>
    <scope>NUCLEOTIDE SEQUENCE [LARGE SCALE GENOMIC DNA]</scope>
    <source>
        <strain evidence="14">cv. Fuhuasheng</strain>
        <tissue evidence="13">Leaves</tissue>
    </source>
</reference>
<dbReference type="Proteomes" id="UP000289738">
    <property type="component" value="Chromosome A10"/>
</dbReference>
<dbReference type="Gene3D" id="3.30.457.50">
    <property type="entry name" value="Chromosome segregation protein Spc25"/>
    <property type="match status" value="1"/>
</dbReference>
<evidence type="ECO:0000313" key="14">
    <source>
        <dbReference type="Proteomes" id="UP000289738"/>
    </source>
</evidence>
<dbReference type="GO" id="GO:0007059">
    <property type="term" value="P:chromosome segregation"/>
    <property type="evidence" value="ECO:0007669"/>
    <property type="project" value="InterPro"/>
</dbReference>
<feature type="region of interest" description="Disordered" evidence="11">
    <location>
        <begin position="281"/>
        <end position="306"/>
    </location>
</feature>
<comment type="similarity">
    <text evidence="2 9">Belongs to the SPC25 family.</text>
</comment>
<keyword evidence="9" id="KW-0539">Nucleus</keyword>
<proteinExistence type="inferred from homology"/>
<evidence type="ECO:0000256" key="8">
    <source>
        <dbReference type="ARBA" id="ARBA00023328"/>
    </source>
</evidence>
<protein>
    <recommendedName>
        <fullName evidence="9">Kinetochore protein SPC25</fullName>
    </recommendedName>
</protein>
<dbReference type="InterPro" id="IPR013255">
    <property type="entry name" value="Spc25_C"/>
</dbReference>